<gene>
    <name evidence="2" type="ORF">B0T14DRAFT_525110</name>
</gene>
<reference evidence="2" key="1">
    <citation type="submission" date="2023-06" db="EMBL/GenBank/DDBJ databases">
        <title>Genome-scale phylogeny and comparative genomics of the fungal order Sordariales.</title>
        <authorList>
            <consortium name="Lawrence Berkeley National Laboratory"/>
            <person name="Hensen N."/>
            <person name="Bonometti L."/>
            <person name="Westerberg I."/>
            <person name="Brannstrom I.O."/>
            <person name="Guillou S."/>
            <person name="Cros-Aarteil S."/>
            <person name="Calhoun S."/>
            <person name="Haridas S."/>
            <person name="Kuo A."/>
            <person name="Mondo S."/>
            <person name="Pangilinan J."/>
            <person name="Riley R."/>
            <person name="Labutti K."/>
            <person name="Andreopoulos B."/>
            <person name="Lipzen A."/>
            <person name="Chen C."/>
            <person name="Yanf M."/>
            <person name="Daum C."/>
            <person name="Ng V."/>
            <person name="Clum A."/>
            <person name="Steindorff A."/>
            <person name="Ohm R."/>
            <person name="Martin F."/>
            <person name="Silar P."/>
            <person name="Natvig D."/>
            <person name="Lalanne C."/>
            <person name="Gautier V."/>
            <person name="Ament-Velasquez S.L."/>
            <person name="Kruys A."/>
            <person name="Hutchinson M.I."/>
            <person name="Powell A.J."/>
            <person name="Barry K."/>
            <person name="Miller A.N."/>
            <person name="Grigoriev I.V."/>
            <person name="Debuchy R."/>
            <person name="Gladieux P."/>
            <person name="Thoren M.H."/>
            <person name="Johannesson H."/>
        </authorList>
    </citation>
    <scope>NUCLEOTIDE SEQUENCE</scope>
    <source>
        <strain evidence="2">CBS 606.72</strain>
    </source>
</reference>
<name>A0AA39WL40_9PEZI</name>
<comment type="caution">
    <text evidence="2">The sequence shown here is derived from an EMBL/GenBank/DDBJ whole genome shotgun (WGS) entry which is preliminary data.</text>
</comment>
<evidence type="ECO:0000256" key="1">
    <source>
        <dbReference type="SAM" id="MobiDB-lite"/>
    </source>
</evidence>
<evidence type="ECO:0000313" key="3">
    <source>
        <dbReference type="Proteomes" id="UP001175000"/>
    </source>
</evidence>
<evidence type="ECO:0000313" key="2">
    <source>
        <dbReference type="EMBL" id="KAK0617399.1"/>
    </source>
</evidence>
<dbReference type="AlphaFoldDB" id="A0AA39WL40"/>
<dbReference type="EMBL" id="JAULSU010000005">
    <property type="protein sequence ID" value="KAK0617399.1"/>
    <property type="molecule type" value="Genomic_DNA"/>
</dbReference>
<protein>
    <submittedName>
        <fullName evidence="2">Uncharacterized protein</fullName>
    </submittedName>
</protein>
<keyword evidence="3" id="KW-1185">Reference proteome</keyword>
<accession>A0AA39WL40</accession>
<organism evidence="2 3">
    <name type="scientific">Immersiella caudata</name>
    <dbReference type="NCBI Taxonomy" id="314043"/>
    <lineage>
        <taxon>Eukaryota</taxon>
        <taxon>Fungi</taxon>
        <taxon>Dikarya</taxon>
        <taxon>Ascomycota</taxon>
        <taxon>Pezizomycotina</taxon>
        <taxon>Sordariomycetes</taxon>
        <taxon>Sordariomycetidae</taxon>
        <taxon>Sordariales</taxon>
        <taxon>Lasiosphaeriaceae</taxon>
        <taxon>Immersiella</taxon>
    </lineage>
</organism>
<proteinExistence type="predicted"/>
<feature type="compositionally biased region" description="Basic and acidic residues" evidence="1">
    <location>
        <begin position="1"/>
        <end position="14"/>
    </location>
</feature>
<feature type="region of interest" description="Disordered" evidence="1">
    <location>
        <begin position="1"/>
        <end position="152"/>
    </location>
</feature>
<feature type="compositionally biased region" description="Basic and acidic residues" evidence="1">
    <location>
        <begin position="143"/>
        <end position="152"/>
    </location>
</feature>
<sequence>MRQHSTENARENARTQRRPSKQHLQPDTIEHLSPPSVIAGSRTNRSATGKRERAPVGTSPSQSEEHLQVCPRKKRRLRLQQPRKWAGSKRGNLKKQVETAGPKRAGSKKPSPRPFQRPVSYSRSVTLSAEPPPVKKSTVASPTDEKSFSDPYFEAKTRAREDFGQTGNYKVFQELLAPFRKSGKTRDPSDWVYDEEAERWWCKDESTGQKIWAPTSGSFL</sequence>
<dbReference type="Proteomes" id="UP001175000">
    <property type="component" value="Unassembled WGS sequence"/>
</dbReference>